<proteinExistence type="predicted"/>
<evidence type="ECO:0000256" key="2">
    <source>
        <dbReference type="ARBA" id="ARBA00022801"/>
    </source>
</evidence>
<keyword evidence="1" id="KW-0479">Metal-binding</keyword>
<dbReference type="Pfam" id="PF13023">
    <property type="entry name" value="HD_3"/>
    <property type="match status" value="1"/>
</dbReference>
<gene>
    <name evidence="4" type="ORF">GGR36_001581</name>
</gene>
<evidence type="ECO:0000259" key="3">
    <source>
        <dbReference type="Pfam" id="PF13023"/>
    </source>
</evidence>
<evidence type="ECO:0000313" key="5">
    <source>
        <dbReference type="Proteomes" id="UP000561045"/>
    </source>
</evidence>
<dbReference type="GO" id="GO:0005737">
    <property type="term" value="C:cytoplasm"/>
    <property type="evidence" value="ECO:0007669"/>
    <property type="project" value="TreeGrafter"/>
</dbReference>
<dbReference type="EMBL" id="JACIET010000001">
    <property type="protein sequence ID" value="MBB4012273.1"/>
    <property type="molecule type" value="Genomic_DNA"/>
</dbReference>
<organism evidence="4 5">
    <name type="scientific">Niveibacterium umoris</name>
    <dbReference type="NCBI Taxonomy" id="1193620"/>
    <lineage>
        <taxon>Bacteria</taxon>
        <taxon>Pseudomonadati</taxon>
        <taxon>Pseudomonadota</taxon>
        <taxon>Betaproteobacteria</taxon>
        <taxon>Rhodocyclales</taxon>
        <taxon>Rhodocyclaceae</taxon>
        <taxon>Niveibacterium</taxon>
    </lineage>
</organism>
<accession>A0A840BI15</accession>
<dbReference type="AlphaFoldDB" id="A0A840BI15"/>
<dbReference type="GO" id="GO:0002953">
    <property type="term" value="F:5'-deoxynucleotidase activity"/>
    <property type="evidence" value="ECO:0007669"/>
    <property type="project" value="InterPro"/>
</dbReference>
<name>A0A840BI15_9RHOO</name>
<keyword evidence="5" id="KW-1185">Reference proteome</keyword>
<dbReference type="PANTHER" id="PTHR11845">
    <property type="entry name" value="5'-DEOXYNUCLEOTIDASE HDDC2"/>
    <property type="match status" value="1"/>
</dbReference>
<comment type="caution">
    <text evidence="4">The sequence shown here is derived from an EMBL/GenBank/DDBJ whole genome shotgun (WGS) entry which is preliminary data.</text>
</comment>
<evidence type="ECO:0000313" key="4">
    <source>
        <dbReference type="EMBL" id="MBB4012273.1"/>
    </source>
</evidence>
<dbReference type="SUPFAM" id="SSF109604">
    <property type="entry name" value="HD-domain/PDEase-like"/>
    <property type="match status" value="1"/>
</dbReference>
<dbReference type="Gene3D" id="1.10.3210.10">
    <property type="entry name" value="Hypothetical protein af1432"/>
    <property type="match status" value="1"/>
</dbReference>
<feature type="domain" description="HD" evidence="3">
    <location>
        <begin position="20"/>
        <end position="181"/>
    </location>
</feature>
<dbReference type="InterPro" id="IPR039356">
    <property type="entry name" value="YfbR/HDDC2"/>
</dbReference>
<reference evidence="4 5" key="1">
    <citation type="submission" date="2020-08" db="EMBL/GenBank/DDBJ databases">
        <title>Genomic Encyclopedia of Type Strains, Phase IV (KMG-IV): sequencing the most valuable type-strain genomes for metagenomic binning, comparative biology and taxonomic classification.</title>
        <authorList>
            <person name="Goeker M."/>
        </authorList>
    </citation>
    <scope>NUCLEOTIDE SEQUENCE [LARGE SCALE GENOMIC DNA]</scope>
    <source>
        <strain evidence="4 5">DSM 106739</strain>
    </source>
</reference>
<dbReference type="Proteomes" id="UP000561045">
    <property type="component" value="Unassembled WGS sequence"/>
</dbReference>
<dbReference type="PANTHER" id="PTHR11845:SF13">
    <property type="entry name" value="5'-DEOXYNUCLEOTIDASE HDDC2"/>
    <property type="match status" value="1"/>
</dbReference>
<keyword evidence="2 4" id="KW-0378">Hydrolase</keyword>
<dbReference type="RefSeq" id="WP_183634083.1">
    <property type="nucleotide sequence ID" value="NZ_BAABLE010000011.1"/>
</dbReference>
<dbReference type="GO" id="GO:0046872">
    <property type="term" value="F:metal ion binding"/>
    <property type="evidence" value="ECO:0007669"/>
    <property type="project" value="UniProtKB-KW"/>
</dbReference>
<dbReference type="InterPro" id="IPR006674">
    <property type="entry name" value="HD_domain"/>
</dbReference>
<protein>
    <submittedName>
        <fullName evidence="4">Putative hydrolase of HD superfamily</fullName>
    </submittedName>
</protein>
<sequence>MTSPTSLDRLDAQIRFILEIDKLKAVLRQSWLLDGERRENSAEHSWHVAMMALVLAEHANAPVDATRAAMMLMLHDVVEIDAGDTFAYDVAAHADKAEREGAAADRIFGLLPADTAAPLRALWDEFEAAETIDARFANALDRLMPMLHNLHTEGRAWQANGVTADKVFARNQVIAAGSVRLWEYAKTVIDAAVAKGYLPQAPSSLGD</sequence>
<evidence type="ECO:0000256" key="1">
    <source>
        <dbReference type="ARBA" id="ARBA00022723"/>
    </source>
</evidence>